<evidence type="ECO:0000256" key="1">
    <source>
        <dbReference type="ARBA" id="ARBA00022691"/>
    </source>
</evidence>
<dbReference type="GO" id="GO:0005634">
    <property type="term" value="C:nucleus"/>
    <property type="evidence" value="ECO:0007669"/>
    <property type="project" value="TreeGrafter"/>
</dbReference>
<feature type="non-terminal residue" evidence="3">
    <location>
        <position position="127"/>
    </location>
</feature>
<sequence length="127" mass="14210">MSRIFVGLETSFVHDLPATLDKVFEDKMNGVMAPLFHPRFKRDDCELSDTRDGPQARSDLVMDSRGWTASVVGNISKWMDLDAATLDARLSAEKVFKQEVAWASHLSVPAVVVPTPRHQHNSANYAR</sequence>
<dbReference type="PANTHER" id="PTHR10738">
    <property type="entry name" value="PROTEIN ARGININE N-METHYLTRANSFERASE 5"/>
    <property type="match status" value="1"/>
</dbReference>
<dbReference type="Gene3D" id="3.20.20.150">
    <property type="entry name" value="Divalent-metal-dependent TIM barrel enzymes"/>
    <property type="match status" value="1"/>
</dbReference>
<protein>
    <submittedName>
        <fullName evidence="3">Protein arginine N-methyltransferase</fullName>
    </submittedName>
</protein>
<proteinExistence type="predicted"/>
<organism evidence="3 4">
    <name type="scientific">Phytophthora palmivora</name>
    <dbReference type="NCBI Taxonomy" id="4796"/>
    <lineage>
        <taxon>Eukaryota</taxon>
        <taxon>Sar</taxon>
        <taxon>Stramenopiles</taxon>
        <taxon>Oomycota</taxon>
        <taxon>Peronosporomycetes</taxon>
        <taxon>Peronosporales</taxon>
        <taxon>Peronosporaceae</taxon>
        <taxon>Phytophthora</taxon>
    </lineage>
</organism>
<dbReference type="InterPro" id="IPR035247">
    <property type="entry name" value="PRMT5_TIM"/>
</dbReference>
<keyword evidence="4" id="KW-1185">Reference proteome</keyword>
<dbReference type="OrthoDB" id="1368803at2759"/>
<dbReference type="InterPro" id="IPR025799">
    <property type="entry name" value="Arg_MeTrfase"/>
</dbReference>
<dbReference type="Pfam" id="PF17285">
    <property type="entry name" value="PRMT5_TIM"/>
    <property type="match status" value="1"/>
</dbReference>
<evidence type="ECO:0000259" key="2">
    <source>
        <dbReference type="Pfam" id="PF17285"/>
    </source>
</evidence>
<dbReference type="GO" id="GO:0006355">
    <property type="term" value="P:regulation of DNA-templated transcription"/>
    <property type="evidence" value="ECO:0007669"/>
    <property type="project" value="TreeGrafter"/>
</dbReference>
<feature type="domain" description="PRMT5 TIM barrel" evidence="2">
    <location>
        <begin position="28"/>
        <end position="127"/>
    </location>
</feature>
<gene>
    <name evidence="3" type="ORF">PHPALM_10902</name>
</gene>
<evidence type="ECO:0000313" key="3">
    <source>
        <dbReference type="EMBL" id="POM72386.1"/>
    </source>
</evidence>
<accession>A0A2P4Y3I7</accession>
<keyword evidence="1" id="KW-0949">S-adenosyl-L-methionine</keyword>
<dbReference type="Proteomes" id="UP000237271">
    <property type="component" value="Unassembled WGS sequence"/>
</dbReference>
<name>A0A2P4Y3I7_9STRA</name>
<dbReference type="GO" id="GO:0016274">
    <property type="term" value="F:protein-arginine N-methyltransferase activity"/>
    <property type="evidence" value="ECO:0007669"/>
    <property type="project" value="InterPro"/>
</dbReference>
<evidence type="ECO:0000313" key="4">
    <source>
        <dbReference type="Proteomes" id="UP000237271"/>
    </source>
</evidence>
<dbReference type="GO" id="GO:0005829">
    <property type="term" value="C:cytosol"/>
    <property type="evidence" value="ECO:0007669"/>
    <property type="project" value="TreeGrafter"/>
</dbReference>
<reference evidence="3 4" key="1">
    <citation type="journal article" date="2017" name="Genome Biol. Evol.">
        <title>Phytophthora megakarya and P. palmivora, closely related causal agents of cacao black pod rot, underwent increases in genome sizes and gene numbers by different mechanisms.</title>
        <authorList>
            <person name="Ali S.S."/>
            <person name="Shao J."/>
            <person name="Lary D.J."/>
            <person name="Kronmiller B."/>
            <person name="Shen D."/>
            <person name="Strem M.D."/>
            <person name="Amoako-Attah I."/>
            <person name="Akrofi A.Y."/>
            <person name="Begoude B.A."/>
            <person name="Ten Hoopen G.M."/>
            <person name="Coulibaly K."/>
            <person name="Kebe B.I."/>
            <person name="Melnick R.L."/>
            <person name="Guiltinan M.J."/>
            <person name="Tyler B.M."/>
            <person name="Meinhardt L.W."/>
            <person name="Bailey B.A."/>
        </authorList>
    </citation>
    <scope>NUCLEOTIDE SEQUENCE [LARGE SCALE GENOMIC DNA]</scope>
    <source>
        <strain evidence="4">sbr112.9</strain>
    </source>
</reference>
<comment type="caution">
    <text evidence="3">The sequence shown here is derived from an EMBL/GenBank/DDBJ whole genome shotgun (WGS) entry which is preliminary data.</text>
</comment>
<dbReference type="AlphaFoldDB" id="A0A2P4Y3I7"/>
<dbReference type="PANTHER" id="PTHR10738:SF0">
    <property type="entry name" value="PROTEIN ARGININE N-METHYLTRANSFERASE 5"/>
    <property type="match status" value="1"/>
</dbReference>
<dbReference type="EMBL" id="NCKW01005853">
    <property type="protein sequence ID" value="POM72386.1"/>
    <property type="molecule type" value="Genomic_DNA"/>
</dbReference>